<dbReference type="HOGENOM" id="CLU_2936053_0_0_5"/>
<organism evidence="1 3">
    <name type="scientific">Liberibacter solanacearum (strain CLso-ZC1)</name>
    <dbReference type="NCBI Taxonomy" id="658172"/>
    <lineage>
        <taxon>Bacteria</taxon>
        <taxon>Pseudomonadati</taxon>
        <taxon>Pseudomonadota</taxon>
        <taxon>Alphaproteobacteria</taxon>
        <taxon>Hyphomicrobiales</taxon>
        <taxon>Rhizobiaceae</taxon>
        <taxon>Liberibacter</taxon>
    </lineage>
</organism>
<dbReference type="EMBL" id="CP002371">
    <property type="protein sequence ID" value="ADR52918.1"/>
    <property type="molecule type" value="Genomic_DNA"/>
</dbReference>
<reference evidence="3" key="1">
    <citation type="submission" date="2010-11" db="EMBL/GenBank/DDBJ databases">
        <title>Complete genome sequence of Candidatus Liberibacter solanacearum CLso-ZC1.</title>
        <authorList>
            <person name="Lin H."/>
            <person name="Doddapaneni H.V."/>
            <person name="Lou B."/>
            <person name="Civerolo E.L."/>
            <person name="Chen C."/>
            <person name="Duan Y."/>
            <person name="Zhou L."/>
            <person name="Glynn J."/>
        </authorList>
    </citation>
    <scope>NUCLEOTIDE SEQUENCE [LARGE SCALE GENOMIC DNA]</scope>
    <source>
        <strain evidence="3">CLso-ZC1</strain>
    </source>
</reference>
<evidence type="ECO:0000313" key="3">
    <source>
        <dbReference type="Proteomes" id="UP000007038"/>
    </source>
</evidence>
<gene>
    <name evidence="1" type="ordered locus">CKC_01000</name>
    <name evidence="2" type="ordered locus">CKC_05865</name>
</gene>
<dbReference type="AlphaFoldDB" id="E4UC61"/>
<evidence type="ECO:0000313" key="1">
    <source>
        <dbReference type="EMBL" id="ADR51951.1"/>
    </source>
</evidence>
<reference evidence="1 3" key="3">
    <citation type="journal article" date="2011" name="PLoS ONE">
        <title>The Complete Genome Sequence of 'Candidatus Liberibacter solanacearum', the Bacterium Associated with Potato Zebra Chip Disease.</title>
        <authorList>
            <person name="Lin H."/>
            <person name="Lou B."/>
            <person name="Glynn J.M."/>
            <person name="Doddapaneni H."/>
            <person name="Civerolo E.L."/>
            <person name="Chen C."/>
            <person name="Duan Y."/>
            <person name="Zhou L."/>
            <person name="Vahling C.M."/>
        </authorList>
    </citation>
    <scope>NUCLEOTIDE SEQUENCE [LARGE SCALE GENOMIC DNA]</scope>
    <source>
        <strain evidence="1 3">CLso-ZC1</strain>
    </source>
</reference>
<dbReference type="KEGG" id="lso:CKC_01000"/>
<dbReference type="EMBL" id="CP002371">
    <property type="protein sequence ID" value="ADR51951.1"/>
    <property type="molecule type" value="Genomic_DNA"/>
</dbReference>
<proteinExistence type="predicted"/>
<name>E4UC61_LIBSC</name>
<reference key="2">
    <citation type="submission" date="2010-11" db="EMBL/GenBank/DDBJ databases">
        <authorList>
            <person name="Lin H."/>
            <person name="Doddapaneni H.V."/>
            <person name="Lou B."/>
            <person name="Civerolo E.L."/>
            <person name="Chen C."/>
            <person name="Duan Y."/>
            <person name="Zhou L."/>
            <person name="Glynn J."/>
        </authorList>
    </citation>
    <scope>NUCLEOTIDE SEQUENCE</scope>
    <source>
        <strain>CLso-ZC1</strain>
    </source>
</reference>
<dbReference type="KEGG" id="lso:CKC_05865"/>
<dbReference type="Proteomes" id="UP000007038">
    <property type="component" value="Chromosome"/>
</dbReference>
<sequence>MIFTAFCIGGLVFLALLVLLDILEVYKLRKENEFLREKNSILVALYIEKLRSTRKDKNHE</sequence>
<evidence type="ECO:0000313" key="2">
    <source>
        <dbReference type="EMBL" id="ADR52918.1"/>
    </source>
</evidence>
<protein>
    <submittedName>
        <fullName evidence="1">Uncharacterized protein</fullName>
    </submittedName>
</protein>
<accession>E4UC61</accession>
<dbReference type="STRING" id="658172.CKC_01000"/>